<dbReference type="InterPro" id="IPR027417">
    <property type="entry name" value="P-loop_NTPase"/>
</dbReference>
<keyword evidence="7" id="KW-0479">Metal-binding</keyword>
<dbReference type="STRING" id="573413.Spirs_2625"/>
<dbReference type="FunFam" id="3.40.50.300:FF:000113">
    <property type="entry name" value="Preprotein translocase subunit SecA"/>
    <property type="match status" value="1"/>
</dbReference>
<feature type="binding site" evidence="15">
    <location>
        <position position="514"/>
    </location>
    <ligand>
        <name>ATP</name>
        <dbReference type="ChEBI" id="CHEBI:30616"/>
    </ligand>
</feature>
<evidence type="ECO:0000256" key="3">
    <source>
        <dbReference type="ARBA" id="ARBA00007650"/>
    </source>
</evidence>
<comment type="similarity">
    <text evidence="3 15 16">Belongs to the SecA family.</text>
</comment>
<dbReference type="GO" id="GO:0065002">
    <property type="term" value="P:intracellular protein transmembrane transport"/>
    <property type="evidence" value="ECO:0007669"/>
    <property type="project" value="UniProtKB-UniRule"/>
</dbReference>
<keyword evidence="8 15" id="KW-0547">Nucleotide-binding</keyword>
<dbReference type="InterPro" id="IPR044722">
    <property type="entry name" value="SecA_SF2_C"/>
</dbReference>
<dbReference type="GO" id="GO:0017038">
    <property type="term" value="P:protein import"/>
    <property type="evidence" value="ECO:0007669"/>
    <property type="project" value="InterPro"/>
</dbReference>
<dbReference type="InterPro" id="IPR014018">
    <property type="entry name" value="SecA_motor_DEAD"/>
</dbReference>
<comment type="subunit">
    <text evidence="15">Monomer and homodimer. Part of the essential Sec protein translocation apparatus which comprises SecA, SecYEG and auxiliary proteins SecDF. Other proteins may also be involved.</text>
</comment>
<dbReference type="SUPFAM" id="SSF81767">
    <property type="entry name" value="Pre-protein crosslinking domain of SecA"/>
    <property type="match status" value="1"/>
</dbReference>
<dbReference type="SMART" id="SM00957">
    <property type="entry name" value="SecA_DEAD"/>
    <property type="match status" value="1"/>
</dbReference>
<evidence type="ECO:0000259" key="18">
    <source>
        <dbReference type="PROSITE" id="PS51192"/>
    </source>
</evidence>
<dbReference type="InterPro" id="IPR020937">
    <property type="entry name" value="SecA_CS"/>
</dbReference>
<keyword evidence="11 15" id="KW-0653">Protein transport</keyword>
<comment type="catalytic activity">
    <reaction evidence="15">
        <text>ATP + H2O + cellular proteinSide 1 = ADP + phosphate + cellular proteinSide 2.</text>
        <dbReference type="EC" id="7.4.2.8"/>
    </reaction>
</comment>
<dbReference type="SUPFAM" id="SSF52540">
    <property type="entry name" value="P-loop containing nucleoside triphosphate hydrolases"/>
    <property type="match status" value="2"/>
</dbReference>
<comment type="function">
    <text evidence="15">Part of the Sec protein translocase complex. Interacts with the SecYEG preprotein conducting channel. Has a central role in coupling the hydrolysis of ATP to the transfer of proteins into and across the cell membrane, serving as an ATP-driven molecular motor driving the stepwise translocation of polypeptide chains across the membrane.</text>
</comment>
<evidence type="ECO:0000313" key="21">
    <source>
        <dbReference type="EMBL" id="ADK81735.1"/>
    </source>
</evidence>
<dbReference type="HAMAP" id="MF_01382">
    <property type="entry name" value="SecA"/>
    <property type="match status" value="1"/>
</dbReference>
<dbReference type="InterPro" id="IPR011116">
    <property type="entry name" value="SecA_Wing/Scaffold"/>
</dbReference>
<dbReference type="Pfam" id="PF21090">
    <property type="entry name" value="P-loop_SecA"/>
    <property type="match status" value="1"/>
</dbReference>
<dbReference type="GO" id="GO:0046872">
    <property type="term" value="F:metal ion binding"/>
    <property type="evidence" value="ECO:0007669"/>
    <property type="project" value="UniProtKB-KW"/>
</dbReference>
<feature type="compositionally biased region" description="Gly residues" evidence="17">
    <location>
        <begin position="864"/>
        <end position="873"/>
    </location>
</feature>
<feature type="domain" description="SecA family profile" evidence="20">
    <location>
        <begin position="3"/>
        <end position="627"/>
    </location>
</feature>
<keyword evidence="13 15" id="KW-0811">Translocation</keyword>
<dbReference type="Pfam" id="PF01043">
    <property type="entry name" value="SecA_PP_bind"/>
    <property type="match status" value="1"/>
</dbReference>
<protein>
    <recommendedName>
        <fullName evidence="15 16">Protein translocase subunit SecA</fullName>
        <ecNumber evidence="15">7.4.2.8</ecNumber>
    </recommendedName>
</protein>
<evidence type="ECO:0000259" key="19">
    <source>
        <dbReference type="PROSITE" id="PS51194"/>
    </source>
</evidence>
<dbReference type="InterPro" id="IPR011130">
    <property type="entry name" value="SecA_preprotein_X-link_dom"/>
</dbReference>
<evidence type="ECO:0000256" key="6">
    <source>
        <dbReference type="ARBA" id="ARBA00022490"/>
    </source>
</evidence>
<evidence type="ECO:0000256" key="12">
    <source>
        <dbReference type="ARBA" id="ARBA00022967"/>
    </source>
</evidence>
<evidence type="ECO:0000256" key="17">
    <source>
        <dbReference type="SAM" id="MobiDB-lite"/>
    </source>
</evidence>
<dbReference type="FunFam" id="3.90.1440.10:FF:000001">
    <property type="entry name" value="Preprotein translocase subunit SecA"/>
    <property type="match status" value="1"/>
</dbReference>
<evidence type="ECO:0000256" key="7">
    <source>
        <dbReference type="ARBA" id="ARBA00022723"/>
    </source>
</evidence>
<dbReference type="InterPro" id="IPR036266">
    <property type="entry name" value="SecA_Wing/Scaffold_sf"/>
</dbReference>
<dbReference type="OrthoDB" id="9805579at2"/>
<dbReference type="PANTHER" id="PTHR30612:SF0">
    <property type="entry name" value="CHLOROPLAST PROTEIN-TRANSPORTING ATPASE"/>
    <property type="match status" value="1"/>
</dbReference>
<dbReference type="PRINTS" id="PR00906">
    <property type="entry name" value="SECA"/>
</dbReference>
<dbReference type="GO" id="GO:0008564">
    <property type="term" value="F:protein-exporting ATPase activity"/>
    <property type="evidence" value="ECO:0007669"/>
    <property type="project" value="UniProtKB-EC"/>
</dbReference>
<evidence type="ECO:0000259" key="20">
    <source>
        <dbReference type="PROSITE" id="PS51196"/>
    </source>
</evidence>
<dbReference type="Gene3D" id="3.40.50.300">
    <property type="entry name" value="P-loop containing nucleotide triphosphate hydrolases"/>
    <property type="match status" value="2"/>
</dbReference>
<dbReference type="InterPro" id="IPR011115">
    <property type="entry name" value="SecA_DEAD"/>
</dbReference>
<keyword evidence="5 15" id="KW-1003">Cell membrane</keyword>
<dbReference type="PROSITE" id="PS51196">
    <property type="entry name" value="SECA_MOTOR_DEAD"/>
    <property type="match status" value="1"/>
</dbReference>
<evidence type="ECO:0000256" key="5">
    <source>
        <dbReference type="ARBA" id="ARBA00022475"/>
    </source>
</evidence>
<dbReference type="Gene3D" id="1.10.3060.10">
    <property type="entry name" value="Helical scaffold and wing domains of SecA"/>
    <property type="match status" value="1"/>
</dbReference>
<dbReference type="Pfam" id="PF07516">
    <property type="entry name" value="SecA_SW"/>
    <property type="match status" value="1"/>
</dbReference>
<dbReference type="GO" id="GO:0005886">
    <property type="term" value="C:plasma membrane"/>
    <property type="evidence" value="ECO:0007669"/>
    <property type="project" value="UniProtKB-SubCell"/>
</dbReference>
<feature type="binding site" evidence="15">
    <location>
        <position position="87"/>
    </location>
    <ligand>
        <name>ATP</name>
        <dbReference type="ChEBI" id="CHEBI:30616"/>
    </ligand>
</feature>
<organism evidence="21 22">
    <name type="scientific">Sediminispirochaeta smaragdinae (strain DSM 11293 / JCM 15392 / SEBR 4228)</name>
    <name type="common">Spirochaeta smaragdinae</name>
    <dbReference type="NCBI Taxonomy" id="573413"/>
    <lineage>
        <taxon>Bacteria</taxon>
        <taxon>Pseudomonadati</taxon>
        <taxon>Spirochaetota</taxon>
        <taxon>Spirochaetia</taxon>
        <taxon>Spirochaetales</taxon>
        <taxon>Spirochaetaceae</taxon>
        <taxon>Sediminispirochaeta</taxon>
    </lineage>
</organism>
<dbReference type="RefSeq" id="WP_013255197.1">
    <property type="nucleotide sequence ID" value="NC_014364.1"/>
</dbReference>
<keyword evidence="10 15" id="KW-0067">ATP-binding</keyword>
<dbReference type="eggNOG" id="COG0653">
    <property type="taxonomic scope" value="Bacteria"/>
</dbReference>
<dbReference type="InterPro" id="IPR001650">
    <property type="entry name" value="Helicase_C-like"/>
</dbReference>
<dbReference type="Gene3D" id="3.10.450.50">
    <property type="match status" value="1"/>
</dbReference>
<evidence type="ECO:0000256" key="9">
    <source>
        <dbReference type="ARBA" id="ARBA00022833"/>
    </source>
</evidence>
<evidence type="ECO:0000256" key="4">
    <source>
        <dbReference type="ARBA" id="ARBA00022448"/>
    </source>
</evidence>
<evidence type="ECO:0000256" key="2">
    <source>
        <dbReference type="ARBA" id="ARBA00004413"/>
    </source>
</evidence>
<proteinExistence type="inferred from homology"/>
<dbReference type="KEGG" id="ssm:Spirs_2625"/>
<dbReference type="EMBL" id="CP002116">
    <property type="protein sequence ID" value="ADK81735.1"/>
    <property type="molecule type" value="Genomic_DNA"/>
</dbReference>
<dbReference type="HOGENOM" id="CLU_005314_3_0_12"/>
<dbReference type="InterPro" id="IPR004027">
    <property type="entry name" value="SEC_C_motif"/>
</dbReference>
<dbReference type="CDD" id="cd17928">
    <property type="entry name" value="DEXDc_SecA"/>
    <property type="match status" value="1"/>
</dbReference>
<dbReference type="Gene3D" id="3.90.1440.10">
    <property type="entry name" value="SecA, preprotein cross-linking domain"/>
    <property type="match status" value="1"/>
</dbReference>
<evidence type="ECO:0000256" key="1">
    <source>
        <dbReference type="ARBA" id="ARBA00001947"/>
    </source>
</evidence>
<evidence type="ECO:0000256" key="16">
    <source>
        <dbReference type="RuleBase" id="RU003874"/>
    </source>
</evidence>
<dbReference type="EC" id="7.4.2.8" evidence="15"/>
<evidence type="ECO:0000256" key="10">
    <source>
        <dbReference type="ARBA" id="ARBA00022840"/>
    </source>
</evidence>
<dbReference type="PROSITE" id="PS01312">
    <property type="entry name" value="SECA"/>
    <property type="match status" value="1"/>
</dbReference>
<evidence type="ECO:0000256" key="8">
    <source>
        <dbReference type="ARBA" id="ARBA00022741"/>
    </source>
</evidence>
<dbReference type="InterPro" id="IPR036670">
    <property type="entry name" value="SecA_X-link_sf"/>
</dbReference>
<feature type="domain" description="Helicase ATP-binding" evidence="18">
    <location>
        <begin position="89"/>
        <end position="247"/>
    </location>
</feature>
<feature type="region of interest" description="Disordered" evidence="17">
    <location>
        <begin position="863"/>
        <end position="906"/>
    </location>
</feature>
<dbReference type="PROSITE" id="PS51194">
    <property type="entry name" value="HELICASE_CTER"/>
    <property type="match status" value="1"/>
</dbReference>
<dbReference type="AlphaFoldDB" id="E1R4J4"/>
<keyword evidence="22" id="KW-1185">Reference proteome</keyword>
<dbReference type="SMART" id="SM00958">
    <property type="entry name" value="SecA_PP_bind"/>
    <property type="match status" value="1"/>
</dbReference>
<keyword evidence="6 15" id="KW-0963">Cytoplasm</keyword>
<evidence type="ECO:0000256" key="13">
    <source>
        <dbReference type="ARBA" id="ARBA00023010"/>
    </source>
</evidence>
<feature type="binding site" evidence="15">
    <location>
        <begin position="105"/>
        <end position="109"/>
    </location>
    <ligand>
        <name>ATP</name>
        <dbReference type="ChEBI" id="CHEBI:30616"/>
    </ligand>
</feature>
<dbReference type="PROSITE" id="PS51192">
    <property type="entry name" value="HELICASE_ATP_BIND_1"/>
    <property type="match status" value="1"/>
</dbReference>
<feature type="domain" description="Helicase C-terminal" evidence="19">
    <location>
        <begin position="439"/>
        <end position="653"/>
    </location>
</feature>
<comment type="cofactor">
    <cofactor evidence="1">
        <name>Zn(2+)</name>
        <dbReference type="ChEBI" id="CHEBI:29105"/>
    </cofactor>
</comment>
<comment type="subcellular location">
    <subcellularLocation>
        <location evidence="15">Cell inner membrane</location>
        <topology evidence="15">Peripheral membrane protein</topology>
        <orientation evidence="15">Cytoplasmic side</orientation>
    </subcellularLocation>
    <subcellularLocation>
        <location evidence="15">Cytoplasm</location>
    </subcellularLocation>
    <subcellularLocation>
        <location evidence="2">Cell membrane</location>
        <topology evidence="2">Peripheral membrane protein</topology>
        <orientation evidence="2">Cytoplasmic side</orientation>
    </subcellularLocation>
    <text evidence="15">Distribution is 50-50.</text>
</comment>
<dbReference type="NCBIfam" id="TIGR00963">
    <property type="entry name" value="secA"/>
    <property type="match status" value="1"/>
</dbReference>
<gene>
    <name evidence="15" type="primary">secA</name>
    <name evidence="21" type="ordered locus">Spirs_2625</name>
</gene>
<accession>E1R4J4</accession>
<dbReference type="InterPro" id="IPR014001">
    <property type="entry name" value="Helicase_ATP-bd"/>
</dbReference>
<dbReference type="Proteomes" id="UP000002318">
    <property type="component" value="Chromosome"/>
</dbReference>
<evidence type="ECO:0000256" key="14">
    <source>
        <dbReference type="ARBA" id="ARBA00023136"/>
    </source>
</evidence>
<keyword evidence="14 15" id="KW-0472">Membrane</keyword>
<name>E1R4J4_SEDSS</name>
<evidence type="ECO:0000313" key="22">
    <source>
        <dbReference type="Proteomes" id="UP000002318"/>
    </source>
</evidence>
<sequence>MLEKAITTLFGSKYERDLKELLPLLHKINEFESTTAAMPAEAFPAKTQEFRNRYQEGESLDAMLPEAFAMVREAARRTLGERHYDVQLLGGIVLHQGKIMEMKTGEGKTLSSVTAAYLNAIPGEGVHVVTVNDYLAERDAQWMKPVYSFLGVTVGSILSDMDNEARKESYNCDITYGTNNEFGFDYLRDNMRWSMEGRVQRSHHYCIIDEIDSILIDEARTPLIISGQAEDDTKKFREVNRLIPMLTECAKDPETGTYPEENPVGDYQLDEKSKKVTFTDEGMNHIEELLLKNGIISDSLFIDDNFEYIHYFTQAVKAHKLFHIDVDYVVKEKQVQIVDEFTGRILHGRRYSDGLHQAIEAKEGIQVAKRNKTLATITFQNFFRMYDKISGMTGTADTEAREFAKIYNLEVVVIPTNRPLARIDENDVIFLNEKFKYQAICDEIAQLQKKGQPVLVGTVSIEKSELLSTMLTAKGVRHEVLNAKNHAREALIIAEAGAKGAVTIATNMAGRGTDIKLGGNPEFRARAKAGTEASEEEFASTYKKEYAKWKENYEEVKSLGGLYILGTERHESRRIDNQLRGRSGRQGDPGTSRFFLSLDDNLMRLFARDNMRNLMAKAGMDGGDPLYHPWINKAIERAQSRVEERNFEIRKHLLEYDDVLNEQRKFIYDQRDEILSDTDLKQRVFSAVSEMVDEAVDQAFKTGDRQETIAAKLEEKLKEFLLFIPSLDSDGEAPLDWKNQENFSRQIFDRYRKDMEQKIEAAGERPFNDFIKYQYLRQIDIKWQEHLDQLEELREAVYLRAYGQKNPLLEYKLEGFDIFDKLIYDIRTNIAKMVINVQIQEPEAAKRRRMPVGAGTASHKAMGQFGGAEVQGGGERKESSPQGAQVKRSTPKVGRNDPCPCGSGKKYKHCCGR</sequence>
<dbReference type="CDD" id="cd18803">
    <property type="entry name" value="SF2_C_secA"/>
    <property type="match status" value="1"/>
</dbReference>
<dbReference type="InterPro" id="IPR000185">
    <property type="entry name" value="SecA"/>
</dbReference>
<dbReference type="Pfam" id="PF02810">
    <property type="entry name" value="SEC-C"/>
    <property type="match status" value="1"/>
</dbReference>
<evidence type="ECO:0000256" key="11">
    <source>
        <dbReference type="ARBA" id="ARBA00022927"/>
    </source>
</evidence>
<keyword evidence="12 15" id="KW-1278">Translocase</keyword>
<dbReference type="GO" id="GO:0031522">
    <property type="term" value="C:cell envelope Sec protein transport complex"/>
    <property type="evidence" value="ECO:0007669"/>
    <property type="project" value="UniProtKB-ARBA"/>
</dbReference>
<keyword evidence="9" id="KW-0862">Zinc</keyword>
<dbReference type="GO" id="GO:0043952">
    <property type="term" value="P:protein transport by the Sec complex"/>
    <property type="evidence" value="ECO:0007669"/>
    <property type="project" value="TreeGrafter"/>
</dbReference>
<keyword evidence="15" id="KW-0997">Cell inner membrane</keyword>
<reference evidence="21 22" key="1">
    <citation type="journal article" date="2010" name="Stand. Genomic Sci.">
        <title>Complete genome sequence of Spirochaeta smaragdinae type strain (SEBR 4228).</title>
        <authorList>
            <person name="Mavromatis K."/>
            <person name="Yasawong M."/>
            <person name="Chertkov O."/>
            <person name="Lapidus A."/>
            <person name="Lucas S."/>
            <person name="Nolan M."/>
            <person name="Del Rio T.G."/>
            <person name="Tice H."/>
            <person name="Cheng J.F."/>
            <person name="Pitluck S."/>
            <person name="Liolios K."/>
            <person name="Ivanova N."/>
            <person name="Tapia R."/>
            <person name="Han C."/>
            <person name="Bruce D."/>
            <person name="Goodwin L."/>
            <person name="Pati A."/>
            <person name="Chen A."/>
            <person name="Palaniappan K."/>
            <person name="Land M."/>
            <person name="Hauser L."/>
            <person name="Chang Y.J."/>
            <person name="Jeffries C.D."/>
            <person name="Detter J.C."/>
            <person name="Rohde M."/>
            <person name="Brambilla E."/>
            <person name="Spring S."/>
            <person name="Goker M."/>
            <person name="Sikorski J."/>
            <person name="Woyke T."/>
            <person name="Bristow J."/>
            <person name="Eisen J.A."/>
            <person name="Markowitz V."/>
            <person name="Hugenholtz P."/>
            <person name="Klenk H.P."/>
            <person name="Kyrpides N.C."/>
        </authorList>
    </citation>
    <scope>NUCLEOTIDE SEQUENCE [LARGE SCALE GENOMIC DNA]</scope>
    <source>
        <strain evidence="22">DSM 11293 / JCM 15392 / SEBR 4228</strain>
    </source>
</reference>
<dbReference type="SUPFAM" id="SSF81886">
    <property type="entry name" value="Helical scaffold and wing domains of SecA"/>
    <property type="match status" value="1"/>
</dbReference>
<dbReference type="Pfam" id="PF07517">
    <property type="entry name" value="SecA_DEAD"/>
    <property type="match status" value="1"/>
</dbReference>
<dbReference type="GO" id="GO:0006605">
    <property type="term" value="P:protein targeting"/>
    <property type="evidence" value="ECO:0007669"/>
    <property type="project" value="UniProtKB-UniRule"/>
</dbReference>
<dbReference type="PANTHER" id="PTHR30612">
    <property type="entry name" value="SECA INNER MEMBRANE COMPONENT OF SEC PROTEIN SECRETION SYSTEM"/>
    <property type="match status" value="1"/>
</dbReference>
<evidence type="ECO:0000256" key="15">
    <source>
        <dbReference type="HAMAP-Rule" id="MF_01382"/>
    </source>
</evidence>
<dbReference type="GO" id="GO:0005829">
    <property type="term" value="C:cytosol"/>
    <property type="evidence" value="ECO:0007669"/>
    <property type="project" value="TreeGrafter"/>
</dbReference>
<dbReference type="NCBIfam" id="NF009538">
    <property type="entry name" value="PRK12904.1"/>
    <property type="match status" value="1"/>
</dbReference>
<dbReference type="GO" id="GO:0005524">
    <property type="term" value="F:ATP binding"/>
    <property type="evidence" value="ECO:0007669"/>
    <property type="project" value="UniProtKB-UniRule"/>
</dbReference>
<keyword evidence="4 15" id="KW-0813">Transport</keyword>